<protein>
    <recommendedName>
        <fullName evidence="4">DUF2975 domain-containing protein</fullName>
    </recommendedName>
</protein>
<dbReference type="AlphaFoldDB" id="A0A147HUM7"/>
<evidence type="ECO:0000313" key="3">
    <source>
        <dbReference type="Proteomes" id="UP000072867"/>
    </source>
</evidence>
<dbReference type="Pfam" id="PF11188">
    <property type="entry name" value="DUF2975"/>
    <property type="match status" value="1"/>
</dbReference>
<accession>A0A147HUM7</accession>
<sequence length="174" mass="18180">MEGQDAMTRFASHISTLLYAALLAILAFVTAVILASVGVLIVDAISPGALGAVHVNAQALDMKTPGVVAAALAVMLIALGLAWAALLPLIQMLRSTAAGQPFTLANVKRLHWIAGTIAVAYLLQFALPPILPFDAQGMVKPMGVDGVFAILLTLVLAQVFREGVRLREDAEGTI</sequence>
<dbReference type="InterPro" id="IPR021354">
    <property type="entry name" value="DUF2975"/>
</dbReference>
<dbReference type="Proteomes" id="UP000072867">
    <property type="component" value="Unassembled WGS sequence"/>
</dbReference>
<feature type="transmembrane region" description="Helical" evidence="1">
    <location>
        <begin position="17"/>
        <end position="46"/>
    </location>
</feature>
<feature type="transmembrane region" description="Helical" evidence="1">
    <location>
        <begin position="66"/>
        <end position="90"/>
    </location>
</feature>
<proteinExistence type="predicted"/>
<dbReference type="STRING" id="33051.SB4_04070"/>
<keyword evidence="1" id="KW-0812">Transmembrane</keyword>
<gene>
    <name evidence="2" type="ORF">NS319_12920</name>
</gene>
<dbReference type="PATRIC" id="fig|33051.3.peg.3973"/>
<comment type="caution">
    <text evidence="2">The sequence shown here is derived from an EMBL/GenBank/DDBJ whole genome shotgun (WGS) entry which is preliminary data.</text>
</comment>
<feature type="transmembrane region" description="Helical" evidence="1">
    <location>
        <begin position="110"/>
        <end position="130"/>
    </location>
</feature>
<keyword evidence="1" id="KW-1133">Transmembrane helix</keyword>
<keyword evidence="1" id="KW-0472">Membrane</keyword>
<evidence type="ECO:0008006" key="4">
    <source>
        <dbReference type="Google" id="ProtNLM"/>
    </source>
</evidence>
<organism evidence="2 3">
    <name type="scientific">Sphingomonas sanguinis</name>
    <dbReference type="NCBI Taxonomy" id="33051"/>
    <lineage>
        <taxon>Bacteria</taxon>
        <taxon>Pseudomonadati</taxon>
        <taxon>Pseudomonadota</taxon>
        <taxon>Alphaproteobacteria</taxon>
        <taxon>Sphingomonadales</taxon>
        <taxon>Sphingomonadaceae</taxon>
        <taxon>Sphingomonas</taxon>
    </lineage>
</organism>
<feature type="transmembrane region" description="Helical" evidence="1">
    <location>
        <begin position="142"/>
        <end position="160"/>
    </location>
</feature>
<name>A0A147HUM7_9SPHN</name>
<reference evidence="2 3" key="1">
    <citation type="journal article" date="2016" name="Front. Microbiol.">
        <title>Genomic Resource of Rice Seed Associated Bacteria.</title>
        <authorList>
            <person name="Midha S."/>
            <person name="Bansal K."/>
            <person name="Sharma S."/>
            <person name="Kumar N."/>
            <person name="Patil P.P."/>
            <person name="Chaudhry V."/>
            <person name="Patil P.B."/>
        </authorList>
    </citation>
    <scope>NUCLEOTIDE SEQUENCE [LARGE SCALE GENOMIC DNA]</scope>
    <source>
        <strain evidence="2 3">NS319</strain>
    </source>
</reference>
<evidence type="ECO:0000313" key="2">
    <source>
        <dbReference type="EMBL" id="KTT68619.1"/>
    </source>
</evidence>
<evidence type="ECO:0000256" key="1">
    <source>
        <dbReference type="SAM" id="Phobius"/>
    </source>
</evidence>
<dbReference type="EMBL" id="LDTD01000094">
    <property type="protein sequence ID" value="KTT68619.1"/>
    <property type="molecule type" value="Genomic_DNA"/>
</dbReference>